<feature type="non-terminal residue" evidence="1">
    <location>
        <position position="1"/>
    </location>
</feature>
<reference evidence="1" key="1">
    <citation type="submission" date="2020-02" db="EMBL/GenBank/DDBJ databases">
        <authorList>
            <person name="Meier V. D."/>
        </authorList>
    </citation>
    <scope>NUCLEOTIDE SEQUENCE</scope>
    <source>
        <strain evidence="1">AVDCRST_MAG26</strain>
    </source>
</reference>
<name>A0A6J4I7Z5_9CHLR</name>
<gene>
    <name evidence="1" type="ORF">AVDCRST_MAG26-1624</name>
</gene>
<feature type="non-terminal residue" evidence="1">
    <location>
        <position position="63"/>
    </location>
</feature>
<dbReference type="AlphaFoldDB" id="A0A6J4I7Z5"/>
<accession>A0A6J4I7Z5</accession>
<organism evidence="1">
    <name type="scientific">uncultured Chloroflexia bacterium</name>
    <dbReference type="NCBI Taxonomy" id="1672391"/>
    <lineage>
        <taxon>Bacteria</taxon>
        <taxon>Bacillati</taxon>
        <taxon>Chloroflexota</taxon>
        <taxon>Chloroflexia</taxon>
        <taxon>environmental samples</taxon>
    </lineage>
</organism>
<protein>
    <submittedName>
        <fullName evidence="1">Uncharacterized protein</fullName>
    </submittedName>
</protein>
<sequence>CSVAAPCISHAPACCHCSRTPKSSSSRAWATITTTSPGCARARACWTAWSSSGARATCSSERR</sequence>
<proteinExistence type="predicted"/>
<evidence type="ECO:0000313" key="1">
    <source>
        <dbReference type="EMBL" id="CAA9245083.1"/>
    </source>
</evidence>
<dbReference type="EMBL" id="CADCTK010000374">
    <property type="protein sequence ID" value="CAA9245083.1"/>
    <property type="molecule type" value="Genomic_DNA"/>
</dbReference>